<dbReference type="Pfam" id="PF00534">
    <property type="entry name" value="Glycos_transf_1"/>
    <property type="match status" value="1"/>
</dbReference>
<dbReference type="Gene3D" id="3.40.50.2000">
    <property type="entry name" value="Glycogen Phosphorylase B"/>
    <property type="match status" value="2"/>
</dbReference>
<accession>A0A2D1TW28</accession>
<dbReference type="EMBL" id="CP024160">
    <property type="protein sequence ID" value="ATP53569.1"/>
    <property type="molecule type" value="Genomic_DNA"/>
</dbReference>
<dbReference type="GO" id="GO:0016757">
    <property type="term" value="F:glycosyltransferase activity"/>
    <property type="evidence" value="ECO:0007669"/>
    <property type="project" value="InterPro"/>
</dbReference>
<reference evidence="2 3" key="1">
    <citation type="submission" date="2017-10" db="EMBL/GenBank/DDBJ databases">
        <title>Complete genome sequence of Collinsella aerofaciens isolated from the gut of a healthy adult Indian.</title>
        <authorList>
            <person name="Bag S."/>
            <person name="Ghosh T.S."/>
            <person name="Das B."/>
        </authorList>
    </citation>
    <scope>NUCLEOTIDE SEQUENCE [LARGE SCALE GENOMIC DNA]</scope>
    <source>
        <strain evidence="3">indica</strain>
    </source>
</reference>
<dbReference type="KEGG" id="caer:CSV91_02860"/>
<gene>
    <name evidence="2" type="ORF">CSV91_02860</name>
</gene>
<keyword evidence="2" id="KW-0808">Transferase</keyword>
<evidence type="ECO:0000259" key="1">
    <source>
        <dbReference type="Pfam" id="PF00534"/>
    </source>
</evidence>
<dbReference type="PANTHER" id="PTHR12526">
    <property type="entry name" value="GLYCOSYLTRANSFERASE"/>
    <property type="match status" value="1"/>
</dbReference>
<dbReference type="Proteomes" id="UP000225608">
    <property type="component" value="Chromosome"/>
</dbReference>
<dbReference type="SUPFAM" id="SSF53756">
    <property type="entry name" value="UDP-Glycosyltransferase/glycogen phosphorylase"/>
    <property type="match status" value="1"/>
</dbReference>
<dbReference type="CDD" id="cd03801">
    <property type="entry name" value="GT4_PimA-like"/>
    <property type="match status" value="1"/>
</dbReference>
<name>A0A2D1TW28_9ACTN</name>
<dbReference type="PANTHER" id="PTHR12526:SF630">
    <property type="entry name" value="GLYCOSYLTRANSFERASE"/>
    <property type="match status" value="1"/>
</dbReference>
<organism evidence="2 3">
    <name type="scientific">Collinsella aerofaciens</name>
    <dbReference type="NCBI Taxonomy" id="74426"/>
    <lineage>
        <taxon>Bacteria</taxon>
        <taxon>Bacillati</taxon>
        <taxon>Actinomycetota</taxon>
        <taxon>Coriobacteriia</taxon>
        <taxon>Coriobacteriales</taxon>
        <taxon>Coriobacteriaceae</taxon>
        <taxon>Collinsella</taxon>
    </lineage>
</organism>
<evidence type="ECO:0000313" key="3">
    <source>
        <dbReference type="Proteomes" id="UP000225608"/>
    </source>
</evidence>
<proteinExistence type="predicted"/>
<dbReference type="AlphaFoldDB" id="A0A2D1TW28"/>
<sequence length="365" mass="40673">MSQGLLNQYKKWFGSLSILARHKSVTSDHQSVKSENRVEGNFKLVEKSGNPFDYLGYRKTVRSAVNEADCVVSRMPSVLGWIAVEECRKQGVPYLIEMVGDPWNLLWYHSRKGKLFAPIMTAATKVCCRKAPYVLYVTNEYLQGRYPTEGKSVGVSDVSIPPLTEDVLEKRLAHIAQREIDSSIVMATVGSIDIPYKGQDSVIRAMKILKNRGISTEYYLVGGGDRSRLENVAIDCEVADRVHFIGLLPHDEIFKLLDNVDMYVQPSHTEGLPRSVIEAMSRALPVLASNVGGLPELIDKRWLFPKNDSNAIAAGIVAIMNAADKTALDNFGKAKKFDSALLTESKNSFYSSYAYAVKISQNRKK</sequence>
<evidence type="ECO:0000313" key="2">
    <source>
        <dbReference type="EMBL" id="ATP53569.1"/>
    </source>
</evidence>
<feature type="domain" description="Glycosyl transferase family 1" evidence="1">
    <location>
        <begin position="182"/>
        <end position="323"/>
    </location>
</feature>
<dbReference type="InterPro" id="IPR001296">
    <property type="entry name" value="Glyco_trans_1"/>
</dbReference>
<protein>
    <submittedName>
        <fullName evidence="2">Glycosyl transferase</fullName>
    </submittedName>
</protein>